<dbReference type="GO" id="GO:0004150">
    <property type="term" value="F:dihydroneopterin aldolase activity"/>
    <property type="evidence" value="ECO:0007669"/>
    <property type="project" value="UniProtKB-UniRule"/>
</dbReference>
<evidence type="ECO:0000256" key="1">
    <source>
        <dbReference type="ARBA" id="ARBA00000693"/>
    </source>
</evidence>
<keyword evidence="7 8" id="KW-0456">Lyase</keyword>
<keyword evidence="11" id="KW-1185">Reference proteome</keyword>
<evidence type="ECO:0000259" key="9">
    <source>
        <dbReference type="SMART" id="SM00905"/>
    </source>
</evidence>
<dbReference type="STRING" id="49186.SAMN05421647_101947"/>
<dbReference type="RefSeq" id="WP_076461198.1">
    <property type="nucleotide sequence ID" value="NZ_FTMN01000001.1"/>
</dbReference>
<dbReference type="Gene3D" id="3.30.1130.10">
    <property type="match status" value="1"/>
</dbReference>
<dbReference type="GO" id="GO:0005737">
    <property type="term" value="C:cytoplasm"/>
    <property type="evidence" value="ECO:0007669"/>
    <property type="project" value="TreeGrafter"/>
</dbReference>
<dbReference type="PANTHER" id="PTHR42844:SF1">
    <property type="entry name" value="DIHYDRONEOPTERIN ALDOLASE 1-RELATED"/>
    <property type="match status" value="1"/>
</dbReference>
<dbReference type="InterPro" id="IPR006156">
    <property type="entry name" value="Dihydroneopterin_aldolase"/>
</dbReference>
<evidence type="ECO:0000256" key="7">
    <source>
        <dbReference type="ARBA" id="ARBA00023239"/>
    </source>
</evidence>
<dbReference type="GO" id="GO:0046654">
    <property type="term" value="P:tetrahydrofolate biosynthetic process"/>
    <property type="evidence" value="ECO:0007669"/>
    <property type="project" value="UniProtKB-UniRule"/>
</dbReference>
<evidence type="ECO:0000256" key="3">
    <source>
        <dbReference type="ARBA" id="ARBA00005013"/>
    </source>
</evidence>
<dbReference type="SUPFAM" id="SSF55620">
    <property type="entry name" value="Tetrahydrobiopterin biosynthesis enzymes-like"/>
    <property type="match status" value="1"/>
</dbReference>
<dbReference type="eggNOG" id="COG1539">
    <property type="taxonomic scope" value="Bacteria"/>
</dbReference>
<name>A0A1N6PD13_9GAMM</name>
<keyword evidence="5 8" id="KW-0289">Folate biosynthesis</keyword>
<dbReference type="GO" id="GO:0016853">
    <property type="term" value="F:isomerase activity"/>
    <property type="evidence" value="ECO:0007669"/>
    <property type="project" value="UniProtKB-KW"/>
</dbReference>
<dbReference type="EC" id="4.1.2.25" evidence="8"/>
<comment type="catalytic activity">
    <reaction evidence="1">
        <text>7,8-dihydroneopterin = 7,8-dihydromonapterin</text>
        <dbReference type="Rhea" id="RHEA:45328"/>
        <dbReference type="ChEBI" id="CHEBI:17001"/>
        <dbReference type="ChEBI" id="CHEBI:71175"/>
        <dbReference type="EC" id="5.1.99.8"/>
    </reaction>
</comment>
<evidence type="ECO:0000256" key="2">
    <source>
        <dbReference type="ARBA" id="ARBA00001353"/>
    </source>
</evidence>
<accession>A0A1N6PD13</accession>
<dbReference type="EMBL" id="FTMN01000001">
    <property type="protein sequence ID" value="SIQ02126.1"/>
    <property type="molecule type" value="Genomic_DNA"/>
</dbReference>
<comment type="catalytic activity">
    <reaction evidence="2 8">
        <text>7,8-dihydroneopterin = 6-hydroxymethyl-7,8-dihydropterin + glycolaldehyde</text>
        <dbReference type="Rhea" id="RHEA:10540"/>
        <dbReference type="ChEBI" id="CHEBI:17001"/>
        <dbReference type="ChEBI" id="CHEBI:17071"/>
        <dbReference type="ChEBI" id="CHEBI:44841"/>
        <dbReference type="EC" id="4.1.2.25"/>
    </reaction>
</comment>
<dbReference type="InterPro" id="IPR043133">
    <property type="entry name" value="GTP-CH-I_C/QueF"/>
</dbReference>
<dbReference type="SMART" id="SM00905">
    <property type="entry name" value="FolB"/>
    <property type="match status" value="1"/>
</dbReference>
<comment type="similarity">
    <text evidence="4 8">Belongs to the DHNA family.</text>
</comment>
<dbReference type="Proteomes" id="UP000186895">
    <property type="component" value="Unassembled WGS sequence"/>
</dbReference>
<dbReference type="NCBIfam" id="TIGR00525">
    <property type="entry name" value="folB"/>
    <property type="match status" value="1"/>
</dbReference>
<gene>
    <name evidence="10" type="ORF">SAMN05421647_101947</name>
</gene>
<dbReference type="GO" id="GO:0046656">
    <property type="term" value="P:folic acid biosynthetic process"/>
    <property type="evidence" value="ECO:0007669"/>
    <property type="project" value="UniProtKB-UniRule"/>
</dbReference>
<keyword evidence="6" id="KW-0413">Isomerase</keyword>
<dbReference type="NCBIfam" id="TIGR00526">
    <property type="entry name" value="folB_dom"/>
    <property type="match status" value="1"/>
</dbReference>
<protein>
    <recommendedName>
        <fullName evidence="8">7,8-dihydroneopterin aldolase</fullName>
        <ecNumber evidence="8">4.1.2.25</ecNumber>
    </recommendedName>
</protein>
<dbReference type="AlphaFoldDB" id="A0A1N6PD13"/>
<proteinExistence type="inferred from homology"/>
<dbReference type="PANTHER" id="PTHR42844">
    <property type="entry name" value="DIHYDRONEOPTERIN ALDOLASE 1-RELATED"/>
    <property type="match status" value="1"/>
</dbReference>
<evidence type="ECO:0000256" key="4">
    <source>
        <dbReference type="ARBA" id="ARBA00005708"/>
    </source>
</evidence>
<dbReference type="UniPathway" id="UPA00077">
    <property type="reaction ID" value="UER00154"/>
</dbReference>
<reference evidence="10 11" key="1">
    <citation type="submission" date="2017-01" db="EMBL/GenBank/DDBJ databases">
        <authorList>
            <person name="Mah S.A."/>
            <person name="Swanson W.J."/>
            <person name="Moy G.W."/>
            <person name="Vacquier V.D."/>
        </authorList>
    </citation>
    <scope>NUCLEOTIDE SEQUENCE [LARGE SCALE GENOMIC DNA]</scope>
    <source>
        <strain evidence="10 11">DSM 7027</strain>
    </source>
</reference>
<organism evidence="10 11">
    <name type="scientific">Marinobacterium stanieri</name>
    <dbReference type="NCBI Taxonomy" id="49186"/>
    <lineage>
        <taxon>Bacteria</taxon>
        <taxon>Pseudomonadati</taxon>
        <taxon>Pseudomonadota</taxon>
        <taxon>Gammaproteobacteria</taxon>
        <taxon>Oceanospirillales</taxon>
        <taxon>Oceanospirillaceae</taxon>
        <taxon>Marinobacterium</taxon>
    </lineage>
</organism>
<dbReference type="CDD" id="cd00534">
    <property type="entry name" value="DHNA_DHNTPE"/>
    <property type="match status" value="1"/>
</dbReference>
<dbReference type="Pfam" id="PF02152">
    <property type="entry name" value="FolB"/>
    <property type="match status" value="1"/>
</dbReference>
<evidence type="ECO:0000313" key="10">
    <source>
        <dbReference type="EMBL" id="SIQ02126.1"/>
    </source>
</evidence>
<evidence type="ECO:0000313" key="11">
    <source>
        <dbReference type="Proteomes" id="UP000186895"/>
    </source>
</evidence>
<feature type="domain" description="Dihydroneopterin aldolase/epimerase" evidence="9">
    <location>
        <begin position="4"/>
        <end position="114"/>
    </location>
</feature>
<evidence type="ECO:0000256" key="6">
    <source>
        <dbReference type="ARBA" id="ARBA00023235"/>
    </source>
</evidence>
<comment type="pathway">
    <text evidence="3 8">Cofactor biosynthesis; tetrahydrofolate biosynthesis; 2-amino-4-hydroxy-6-hydroxymethyl-7,8-dihydropteridine diphosphate from 7,8-dihydroneopterin triphosphate: step 3/4.</text>
</comment>
<evidence type="ECO:0000256" key="8">
    <source>
        <dbReference type="RuleBase" id="RU362079"/>
    </source>
</evidence>
<dbReference type="InterPro" id="IPR006157">
    <property type="entry name" value="FolB_dom"/>
</dbReference>
<comment type="function">
    <text evidence="8">Catalyzes the conversion of 7,8-dihydroneopterin to 6-hydroxymethyl-7,8-dihydropterin.</text>
</comment>
<sequence length="118" mass="13465">MDIVYIRELEVETVIGIYDWEREVRQTVSLDLEMGTDIRAAASTEDIEQTLNYKSVSKRLISFISESEFLLVETMAEEISQIVLSEFDVPWLRLRLSKPGAVRGAKDVGVVIERGERS</sequence>
<evidence type="ECO:0000256" key="5">
    <source>
        <dbReference type="ARBA" id="ARBA00022909"/>
    </source>
</evidence>
<dbReference type="FunFam" id="3.30.1130.10:FF:000002">
    <property type="entry name" value="7,8-dihydroneopterin aldolase"/>
    <property type="match status" value="1"/>
</dbReference>